<dbReference type="GO" id="GO:0016787">
    <property type="term" value="F:hydrolase activity"/>
    <property type="evidence" value="ECO:0007669"/>
    <property type="project" value="UniProtKB-KW"/>
</dbReference>
<dbReference type="OrthoDB" id="241638at2"/>
<evidence type="ECO:0000259" key="4">
    <source>
        <dbReference type="Pfam" id="PF08450"/>
    </source>
</evidence>
<dbReference type="STRING" id="1938817.SAMN06296008_10439"/>
<dbReference type="PRINTS" id="PR01790">
    <property type="entry name" value="SMP30FAMILY"/>
</dbReference>
<dbReference type="Gene3D" id="2.120.10.30">
    <property type="entry name" value="TolB, C-terminal domain"/>
    <property type="match status" value="1"/>
</dbReference>
<evidence type="ECO:0000256" key="3">
    <source>
        <dbReference type="PIRSR" id="PIRSR605511-2"/>
    </source>
</evidence>
<evidence type="ECO:0000256" key="2">
    <source>
        <dbReference type="PIRSR" id="PIRSR605511-1"/>
    </source>
</evidence>
<dbReference type="SUPFAM" id="SSF63829">
    <property type="entry name" value="Calcium-dependent phosphotriesterase"/>
    <property type="match status" value="1"/>
</dbReference>
<dbReference type="PANTHER" id="PTHR47572:SF4">
    <property type="entry name" value="LACTONASE DRP35"/>
    <property type="match status" value="1"/>
</dbReference>
<evidence type="ECO:0000313" key="6">
    <source>
        <dbReference type="Proteomes" id="UP000192708"/>
    </source>
</evidence>
<keyword evidence="6" id="KW-1185">Reference proteome</keyword>
<proteinExistence type="predicted"/>
<dbReference type="RefSeq" id="WP_159460815.1">
    <property type="nucleotide sequence ID" value="NZ_FWXJ01000004.1"/>
</dbReference>
<sequence>MDIEICSPEFLDIIDPHPTLDNIAQGFTFAEGPVWDKRTQQLYFVDIIGSKVWKWKPGVGKEIVLNPSGHMNGMTFDLQGRLLVAGWCNRQILRFETDGRISTVASHYDGKKFNSPNDIVVKSDGSIYWTDSAGGLVIPGMVAQDVQRYLDFQGVFRLSPDGQVVSLAIEDCTYPNGLAFSPDEKLLYVNDTKLAQIRSFEVKADGSMGPGKLFYQLSGDEDGVADGMKVDSLGNVYCTGPGGIHVISPAGKLLGKLKIHGHCTNMAWGDSDWQSLYVTTFNNVYRTRLKVAGIETW</sequence>
<keyword evidence="1" id="KW-0378">Hydrolase</keyword>
<name>A0A1W1YZM1_9BURK</name>
<dbReference type="Proteomes" id="UP000192708">
    <property type="component" value="Unassembled WGS sequence"/>
</dbReference>
<reference evidence="5 6" key="1">
    <citation type="submission" date="2017-04" db="EMBL/GenBank/DDBJ databases">
        <authorList>
            <person name="Afonso C.L."/>
            <person name="Miller P.J."/>
            <person name="Scott M.A."/>
            <person name="Spackman E."/>
            <person name="Goraichik I."/>
            <person name="Dimitrov K.M."/>
            <person name="Suarez D.L."/>
            <person name="Swayne D.E."/>
        </authorList>
    </citation>
    <scope>NUCLEOTIDE SEQUENCE [LARGE SCALE GENOMIC DNA]</scope>
    <source>
        <strain evidence="5 6">VK13</strain>
    </source>
</reference>
<organism evidence="5 6">
    <name type="scientific">Polynucleobacter kasalickyi</name>
    <dbReference type="NCBI Taxonomy" id="1938817"/>
    <lineage>
        <taxon>Bacteria</taxon>
        <taxon>Pseudomonadati</taxon>
        <taxon>Pseudomonadota</taxon>
        <taxon>Betaproteobacteria</taxon>
        <taxon>Burkholderiales</taxon>
        <taxon>Burkholderiaceae</taxon>
        <taxon>Polynucleobacter</taxon>
    </lineage>
</organism>
<dbReference type="InterPro" id="IPR013658">
    <property type="entry name" value="SGL"/>
</dbReference>
<evidence type="ECO:0000256" key="1">
    <source>
        <dbReference type="ARBA" id="ARBA00022801"/>
    </source>
</evidence>
<feature type="binding site" evidence="3">
    <location>
        <position position="31"/>
    </location>
    <ligand>
        <name>a divalent metal cation</name>
        <dbReference type="ChEBI" id="CHEBI:60240"/>
    </ligand>
</feature>
<feature type="binding site" evidence="3">
    <location>
        <position position="226"/>
    </location>
    <ligand>
        <name>a divalent metal cation</name>
        <dbReference type="ChEBI" id="CHEBI:60240"/>
    </ligand>
</feature>
<protein>
    <submittedName>
        <fullName evidence="5">Gluconolactonase</fullName>
    </submittedName>
</protein>
<dbReference type="InterPro" id="IPR051262">
    <property type="entry name" value="SMP-30/CGR1_Lactonase"/>
</dbReference>
<dbReference type="PANTHER" id="PTHR47572">
    <property type="entry name" value="LIPOPROTEIN-RELATED"/>
    <property type="match status" value="1"/>
</dbReference>
<dbReference type="InterPro" id="IPR011042">
    <property type="entry name" value="6-blade_b-propeller_TolB-like"/>
</dbReference>
<feature type="binding site" evidence="3">
    <location>
        <position position="176"/>
    </location>
    <ligand>
        <name>a divalent metal cation</name>
        <dbReference type="ChEBI" id="CHEBI:60240"/>
    </ligand>
</feature>
<dbReference type="InterPro" id="IPR005511">
    <property type="entry name" value="SMP-30"/>
</dbReference>
<keyword evidence="3" id="KW-0862">Zinc</keyword>
<accession>A0A1W1YZM1</accession>
<comment type="cofactor">
    <cofactor evidence="3">
        <name>Zn(2+)</name>
        <dbReference type="ChEBI" id="CHEBI:29105"/>
    </cofactor>
    <text evidence="3">Binds 1 divalent metal cation per subunit.</text>
</comment>
<feature type="binding site" evidence="3">
    <location>
        <position position="117"/>
    </location>
    <ligand>
        <name>substrate</name>
    </ligand>
</feature>
<feature type="active site" description="Proton donor/acceptor" evidence="2">
    <location>
        <position position="226"/>
    </location>
</feature>
<gene>
    <name evidence="5" type="ORF">SAMN06296008_10439</name>
</gene>
<dbReference type="EMBL" id="FWXJ01000004">
    <property type="protein sequence ID" value="SMC41584.1"/>
    <property type="molecule type" value="Genomic_DNA"/>
</dbReference>
<dbReference type="GO" id="GO:0046872">
    <property type="term" value="F:metal ion binding"/>
    <property type="evidence" value="ECO:0007669"/>
    <property type="project" value="UniProtKB-KW"/>
</dbReference>
<evidence type="ECO:0000313" key="5">
    <source>
        <dbReference type="EMBL" id="SMC41584.1"/>
    </source>
</evidence>
<dbReference type="AlphaFoldDB" id="A0A1W1YZM1"/>
<dbReference type="Pfam" id="PF08450">
    <property type="entry name" value="SGL"/>
    <property type="match status" value="1"/>
</dbReference>
<keyword evidence="3" id="KW-0479">Metal-binding</keyword>
<feature type="domain" description="SMP-30/Gluconolactonase/LRE-like region" evidence="4">
    <location>
        <begin position="29"/>
        <end position="281"/>
    </location>
</feature>